<dbReference type="EMBL" id="DTHJ01000047">
    <property type="protein sequence ID" value="HHS62378.1"/>
    <property type="molecule type" value="Genomic_DNA"/>
</dbReference>
<name>A0A7C6AFA9_UNCW3</name>
<organism evidence="1">
    <name type="scientific">candidate division WOR-3 bacterium</name>
    <dbReference type="NCBI Taxonomy" id="2052148"/>
    <lineage>
        <taxon>Bacteria</taxon>
        <taxon>Bacteria division WOR-3</taxon>
    </lineage>
</organism>
<proteinExistence type="predicted"/>
<sequence>MKRLTYFILLGFFLTPLILYGGVEWEAQTITRTKDKESKLIIKGYAQKGNVREDFIEVSEQENPLMKPGMYWLYLAEKSEVYVVDSEEKSYFVMNVDSISKIMSSINQFVKFTISNPKVEVKALGTEKFMDLDCNHLIINTSYDMETKIMIMKMKTHNEESRELWATTRHIEDISLNFSRKSFSTGIAEIDSLIRMETNLYSNIGFIMKSLVTSKTFDAKGKPVSESTTETVIEKIIEKDLSPELFKIPSDYKKIEFKFDMEKE</sequence>
<reference evidence="1" key="1">
    <citation type="journal article" date="2020" name="mSystems">
        <title>Genome- and Community-Level Interaction Insights into Carbon Utilization and Element Cycling Functions of Hydrothermarchaeota in Hydrothermal Sediment.</title>
        <authorList>
            <person name="Zhou Z."/>
            <person name="Liu Y."/>
            <person name="Xu W."/>
            <person name="Pan J."/>
            <person name="Luo Z.H."/>
            <person name="Li M."/>
        </authorList>
    </citation>
    <scope>NUCLEOTIDE SEQUENCE [LARGE SCALE GENOMIC DNA]</scope>
    <source>
        <strain evidence="1">SpSt-783</strain>
    </source>
</reference>
<evidence type="ECO:0000313" key="1">
    <source>
        <dbReference type="EMBL" id="HHS62378.1"/>
    </source>
</evidence>
<gene>
    <name evidence="1" type="ORF">ENV70_02005</name>
</gene>
<evidence type="ECO:0008006" key="2">
    <source>
        <dbReference type="Google" id="ProtNLM"/>
    </source>
</evidence>
<comment type="caution">
    <text evidence="1">The sequence shown here is derived from an EMBL/GenBank/DDBJ whole genome shotgun (WGS) entry which is preliminary data.</text>
</comment>
<protein>
    <recommendedName>
        <fullName evidence="2">DUF4412 domain-containing protein</fullName>
    </recommendedName>
</protein>
<accession>A0A7C6AFA9</accession>
<dbReference type="AlphaFoldDB" id="A0A7C6AFA9"/>